<organism evidence="4 5">
    <name type="scientific">Bosea thiooxidans</name>
    <dbReference type="NCBI Taxonomy" id="53254"/>
    <lineage>
        <taxon>Bacteria</taxon>
        <taxon>Pseudomonadati</taxon>
        <taxon>Pseudomonadota</taxon>
        <taxon>Alphaproteobacteria</taxon>
        <taxon>Hyphomicrobiales</taxon>
        <taxon>Boseaceae</taxon>
        <taxon>Bosea</taxon>
    </lineage>
</organism>
<dbReference type="GO" id="GO:0003910">
    <property type="term" value="F:DNA ligase (ATP) activity"/>
    <property type="evidence" value="ECO:0007669"/>
    <property type="project" value="InterPro"/>
</dbReference>
<dbReference type="PROSITE" id="PS50160">
    <property type="entry name" value="DNA_LIGASE_A3"/>
    <property type="match status" value="1"/>
</dbReference>
<accession>A0A0Q3I2K2</accession>
<dbReference type="GO" id="GO:0006281">
    <property type="term" value="P:DNA repair"/>
    <property type="evidence" value="ECO:0007669"/>
    <property type="project" value="InterPro"/>
</dbReference>
<protein>
    <recommendedName>
        <fullName evidence="3">ATP-dependent DNA ligase family profile domain-containing protein</fullName>
    </recommendedName>
</protein>
<dbReference type="GO" id="GO:0005524">
    <property type="term" value="F:ATP binding"/>
    <property type="evidence" value="ECO:0007669"/>
    <property type="project" value="InterPro"/>
</dbReference>
<evidence type="ECO:0000313" key="5">
    <source>
        <dbReference type="Proteomes" id="UP000051562"/>
    </source>
</evidence>
<sequence length="246" mass="27184">MGARQVLSAGLAGDTIQEPLTRRRKVERDLFTDPMPERIEPCLALLTGTIPNGADWSYEVKWDGYRLAIYVLDRHVRIVTRGGHDWTSRFLTLAHDVLELGVDSAILDGEAVVLDERDAADFVALQKALGGKGGKRFATEGILYAFDLLYVNGRDLRALGCEERGGILEDFFGIIPHSSIRMSEDINASGPAFLKLGCDKGLEGIIAKRRSAPYRSSRGGETLKVKCVQSERFVSALLDHRDGPRR</sequence>
<proteinExistence type="inferred from homology"/>
<gene>
    <name evidence="4" type="ORF">ARD30_20025</name>
</gene>
<evidence type="ECO:0000313" key="4">
    <source>
        <dbReference type="EMBL" id="KQK29104.1"/>
    </source>
</evidence>
<dbReference type="InterPro" id="IPR050191">
    <property type="entry name" value="ATP-dep_DNA_ligase"/>
</dbReference>
<comment type="caution">
    <text evidence="4">The sequence shown here is derived from an EMBL/GenBank/DDBJ whole genome shotgun (WGS) entry which is preliminary data.</text>
</comment>
<dbReference type="AlphaFoldDB" id="A0A0Q3I2K2"/>
<name>A0A0Q3I2K2_9HYPH</name>
<dbReference type="InterPro" id="IPR012310">
    <property type="entry name" value="DNA_ligase_ATP-dep_cent"/>
</dbReference>
<reference evidence="4 5" key="1">
    <citation type="submission" date="2015-10" db="EMBL/GenBank/DDBJ databases">
        <title>Draft genome of Bosea thiooxidans.</title>
        <authorList>
            <person name="Wang X."/>
        </authorList>
    </citation>
    <scope>NUCLEOTIDE SEQUENCE [LARGE SCALE GENOMIC DNA]</scope>
    <source>
        <strain evidence="4 5">CGMCC 9174</strain>
    </source>
</reference>
<dbReference type="SUPFAM" id="SSF56091">
    <property type="entry name" value="DNA ligase/mRNA capping enzyme, catalytic domain"/>
    <property type="match status" value="1"/>
</dbReference>
<feature type="domain" description="ATP-dependent DNA ligase family profile" evidence="3">
    <location>
        <begin position="143"/>
        <end position="226"/>
    </location>
</feature>
<evidence type="ECO:0000256" key="2">
    <source>
        <dbReference type="ARBA" id="ARBA00022598"/>
    </source>
</evidence>
<dbReference type="GO" id="GO:0006310">
    <property type="term" value="P:DNA recombination"/>
    <property type="evidence" value="ECO:0007669"/>
    <property type="project" value="InterPro"/>
</dbReference>
<dbReference type="EMBL" id="LMAR01000053">
    <property type="protein sequence ID" value="KQK29104.1"/>
    <property type="molecule type" value="Genomic_DNA"/>
</dbReference>
<comment type="similarity">
    <text evidence="1">Belongs to the ATP-dependent DNA ligase family.</text>
</comment>
<dbReference type="Gene3D" id="3.30.470.30">
    <property type="entry name" value="DNA ligase/mRNA capping enzyme"/>
    <property type="match status" value="1"/>
</dbReference>
<dbReference type="Gene3D" id="3.30.1490.70">
    <property type="match status" value="1"/>
</dbReference>
<dbReference type="PANTHER" id="PTHR45674:SF4">
    <property type="entry name" value="DNA LIGASE 1"/>
    <property type="match status" value="1"/>
</dbReference>
<dbReference type="RefSeq" id="WP_055729685.1">
    <property type="nucleotide sequence ID" value="NZ_LMAR01000053.1"/>
</dbReference>
<keyword evidence="2" id="KW-0436">Ligase</keyword>
<evidence type="ECO:0000256" key="1">
    <source>
        <dbReference type="ARBA" id="ARBA00007572"/>
    </source>
</evidence>
<dbReference type="CDD" id="cd07906">
    <property type="entry name" value="Adenylation_DNA_ligase_LigD_LigC"/>
    <property type="match status" value="1"/>
</dbReference>
<dbReference type="PANTHER" id="PTHR45674">
    <property type="entry name" value="DNA LIGASE 1/3 FAMILY MEMBER"/>
    <property type="match status" value="1"/>
</dbReference>
<keyword evidence="5" id="KW-1185">Reference proteome</keyword>
<dbReference type="Pfam" id="PF01068">
    <property type="entry name" value="DNA_ligase_A_M"/>
    <property type="match status" value="1"/>
</dbReference>
<dbReference type="Proteomes" id="UP000051562">
    <property type="component" value="Unassembled WGS sequence"/>
</dbReference>
<evidence type="ECO:0000259" key="3">
    <source>
        <dbReference type="PROSITE" id="PS50160"/>
    </source>
</evidence>